<feature type="transmembrane region" description="Helical" evidence="9">
    <location>
        <begin position="12"/>
        <end position="37"/>
    </location>
</feature>
<evidence type="ECO:0000256" key="5">
    <source>
        <dbReference type="ARBA" id="ARBA00022692"/>
    </source>
</evidence>
<evidence type="ECO:0000256" key="6">
    <source>
        <dbReference type="ARBA" id="ARBA00022989"/>
    </source>
</evidence>
<feature type="transmembrane region" description="Helical" evidence="9">
    <location>
        <begin position="129"/>
        <end position="153"/>
    </location>
</feature>
<dbReference type="InterPro" id="IPR055348">
    <property type="entry name" value="DctQ"/>
</dbReference>
<evidence type="ECO:0000256" key="4">
    <source>
        <dbReference type="ARBA" id="ARBA00022519"/>
    </source>
</evidence>
<evidence type="ECO:0000256" key="8">
    <source>
        <dbReference type="ARBA" id="ARBA00038436"/>
    </source>
</evidence>
<evidence type="ECO:0000313" key="12">
    <source>
        <dbReference type="EMBL" id="EMS80191.1"/>
    </source>
</evidence>
<feature type="transmembrane region" description="Helical" evidence="9">
    <location>
        <begin position="49"/>
        <end position="67"/>
    </location>
</feature>
<dbReference type="RefSeq" id="WP_006965542.1">
    <property type="nucleotide sequence ID" value="NZ_APJX01000003.1"/>
</dbReference>
<keyword evidence="13" id="KW-1185">Reference proteome</keyword>
<dbReference type="PANTHER" id="PTHR35011:SF2">
    <property type="entry name" value="2,3-DIKETO-L-GULONATE TRAP TRANSPORTER SMALL PERMEASE PROTEIN YIAM"/>
    <property type="match status" value="1"/>
</dbReference>
<dbReference type="GO" id="GO:0022857">
    <property type="term" value="F:transmembrane transporter activity"/>
    <property type="evidence" value="ECO:0007669"/>
    <property type="project" value="TreeGrafter"/>
</dbReference>
<organism evidence="12 13">
    <name type="scientific">Desulfotignum phosphitoxidans DSM 13687</name>
    <dbReference type="NCBI Taxonomy" id="1286635"/>
    <lineage>
        <taxon>Bacteria</taxon>
        <taxon>Pseudomonadati</taxon>
        <taxon>Thermodesulfobacteriota</taxon>
        <taxon>Desulfobacteria</taxon>
        <taxon>Desulfobacterales</taxon>
        <taxon>Desulfobacteraceae</taxon>
        <taxon>Desulfotignum</taxon>
    </lineage>
</organism>
<keyword evidence="7 9" id="KW-0472">Membrane</keyword>
<dbReference type="EMBL" id="APJX01000008">
    <property type="protein sequence ID" value="EMS78508.1"/>
    <property type="molecule type" value="Genomic_DNA"/>
</dbReference>
<keyword evidence="5 9" id="KW-0812">Transmembrane</keyword>
<feature type="domain" description="Tripartite ATP-independent periplasmic transporters DctQ component" evidence="10">
    <location>
        <begin position="26"/>
        <end position="154"/>
    </location>
</feature>
<comment type="caution">
    <text evidence="12">The sequence shown here is derived from an EMBL/GenBank/DDBJ whole genome shotgun (WGS) entry which is preliminary data.</text>
</comment>
<evidence type="ECO:0000259" key="10">
    <source>
        <dbReference type="Pfam" id="PF04290"/>
    </source>
</evidence>
<evidence type="ECO:0000256" key="1">
    <source>
        <dbReference type="ARBA" id="ARBA00004429"/>
    </source>
</evidence>
<protein>
    <submittedName>
        <fullName evidence="12">TRAP-type C4-dicarboxylate transporter permease, small subunit DctQ</fullName>
    </submittedName>
</protein>
<dbReference type="GO" id="GO:0005886">
    <property type="term" value="C:plasma membrane"/>
    <property type="evidence" value="ECO:0007669"/>
    <property type="project" value="UniProtKB-SubCell"/>
</dbReference>
<dbReference type="GO" id="GO:0015740">
    <property type="term" value="P:C4-dicarboxylate transport"/>
    <property type="evidence" value="ECO:0007669"/>
    <property type="project" value="TreeGrafter"/>
</dbReference>
<dbReference type="EMBL" id="APJX01000003">
    <property type="protein sequence ID" value="EMS80191.1"/>
    <property type="molecule type" value="Genomic_DNA"/>
</dbReference>
<accession>S0G6Q4</accession>
<dbReference type="OrthoDB" id="5454104at2"/>
<evidence type="ECO:0000256" key="9">
    <source>
        <dbReference type="SAM" id="Phobius"/>
    </source>
</evidence>
<reference evidence="12 13" key="1">
    <citation type="journal article" date="2013" name="Genome Announc.">
        <title>Draft Genome Sequence of Desulfotignum phosphitoxidans DSM 13687 Strain FiPS-3.</title>
        <authorList>
            <person name="Poehlein A."/>
            <person name="Daniel R."/>
            <person name="Simeonova D.D."/>
        </authorList>
    </citation>
    <scope>NUCLEOTIDE SEQUENCE [LARGE SCALE GENOMIC DNA]</scope>
    <source>
        <strain evidence="12 13">DSM 13687</strain>
    </source>
</reference>
<sequence length="171" mass="19117">MGLQGLNRKLAGLLDWAIGLIMGAVVAILFVGVIMRYVFNAPLFWSEEVAVMGLIWMTFLGGAILMRQDKNVCITLFSDICPAPVGRFMKILSGVLVILMLCIMIYQSWQLTGRLAHATTPALRIKESWFGWAMICGFVIMLYYQILHLIALLKNKTAFPETADQDRGCVL</sequence>
<evidence type="ECO:0000256" key="7">
    <source>
        <dbReference type="ARBA" id="ARBA00023136"/>
    </source>
</evidence>
<dbReference type="InterPro" id="IPR007387">
    <property type="entry name" value="TRAP_DctQ"/>
</dbReference>
<dbReference type="Proteomes" id="UP000014216">
    <property type="component" value="Unassembled WGS sequence"/>
</dbReference>
<gene>
    <name evidence="12" type="primary">dctQ2</name>
    <name evidence="11" type="synonym">dctQ</name>
    <name evidence="12" type="ORF">Dpo_3c03350</name>
    <name evidence="11" type="ORF">Dpo_8c01750</name>
</gene>
<evidence type="ECO:0000256" key="2">
    <source>
        <dbReference type="ARBA" id="ARBA00022448"/>
    </source>
</evidence>
<keyword evidence="2" id="KW-0813">Transport</keyword>
<proteinExistence type="inferred from homology"/>
<dbReference type="AlphaFoldDB" id="S0G6Q4"/>
<keyword evidence="3" id="KW-1003">Cell membrane</keyword>
<dbReference type="Pfam" id="PF04290">
    <property type="entry name" value="DctQ"/>
    <property type="match status" value="1"/>
</dbReference>
<comment type="subcellular location">
    <subcellularLocation>
        <location evidence="1">Cell inner membrane</location>
        <topology evidence="1">Multi-pass membrane protein</topology>
    </subcellularLocation>
</comment>
<comment type="similarity">
    <text evidence="8">Belongs to the TRAP transporter small permease family.</text>
</comment>
<evidence type="ECO:0000256" key="3">
    <source>
        <dbReference type="ARBA" id="ARBA00022475"/>
    </source>
</evidence>
<keyword evidence="6 9" id="KW-1133">Transmembrane helix</keyword>
<feature type="transmembrane region" description="Helical" evidence="9">
    <location>
        <begin position="88"/>
        <end position="109"/>
    </location>
</feature>
<dbReference type="PANTHER" id="PTHR35011">
    <property type="entry name" value="2,3-DIKETO-L-GULONATE TRAP TRANSPORTER SMALL PERMEASE PROTEIN YIAM"/>
    <property type="match status" value="1"/>
</dbReference>
<name>S0G6Q4_9BACT</name>
<keyword evidence="4" id="KW-0997">Cell inner membrane</keyword>
<evidence type="ECO:0000313" key="11">
    <source>
        <dbReference type="EMBL" id="EMS78508.1"/>
    </source>
</evidence>
<evidence type="ECO:0000313" key="13">
    <source>
        <dbReference type="Proteomes" id="UP000014216"/>
    </source>
</evidence>